<evidence type="ECO:0000256" key="3">
    <source>
        <dbReference type="ARBA" id="ARBA00022475"/>
    </source>
</evidence>
<keyword evidence="12" id="KW-1185">Reference proteome</keyword>
<keyword evidence="6 9" id="KW-1133">Transmembrane helix</keyword>
<dbReference type="PANTHER" id="PTHR30574:SF1">
    <property type="entry name" value="SULPHUR TRANSPORT DOMAIN-CONTAINING PROTEIN"/>
    <property type="match status" value="1"/>
</dbReference>
<keyword evidence="4" id="KW-0997">Cell inner membrane</keyword>
<protein>
    <recommendedName>
        <fullName evidence="10">UPF0033 domain-containing protein</fullName>
    </recommendedName>
</protein>
<dbReference type="InterPro" id="IPR007272">
    <property type="entry name" value="Sulf_transp_TsuA/YedE"/>
</dbReference>
<dbReference type="Proteomes" id="UP000186292">
    <property type="component" value="Unassembled WGS sequence"/>
</dbReference>
<dbReference type="PANTHER" id="PTHR30574">
    <property type="entry name" value="INNER MEMBRANE PROTEIN YEDE"/>
    <property type="match status" value="1"/>
</dbReference>
<dbReference type="Pfam" id="PF01206">
    <property type="entry name" value="TusA"/>
    <property type="match status" value="1"/>
</dbReference>
<dbReference type="RefSeq" id="WP_076599760.1">
    <property type="nucleotide sequence ID" value="NZ_CP046976.1"/>
</dbReference>
<proteinExistence type="inferred from homology"/>
<keyword evidence="5 9" id="KW-0812">Transmembrane</keyword>
<dbReference type="AlphaFoldDB" id="A0A1N7JYT4"/>
<feature type="transmembrane region" description="Helical" evidence="9">
    <location>
        <begin position="39"/>
        <end position="62"/>
    </location>
</feature>
<evidence type="ECO:0000313" key="12">
    <source>
        <dbReference type="Proteomes" id="UP000186292"/>
    </source>
</evidence>
<dbReference type="CDD" id="cd00291">
    <property type="entry name" value="SirA_YedF_YeeD"/>
    <property type="match status" value="1"/>
</dbReference>
<dbReference type="Gene3D" id="3.30.110.40">
    <property type="entry name" value="TusA-like domain"/>
    <property type="match status" value="1"/>
</dbReference>
<keyword evidence="3" id="KW-1003">Cell membrane</keyword>
<evidence type="ECO:0000256" key="7">
    <source>
        <dbReference type="ARBA" id="ARBA00023136"/>
    </source>
</evidence>
<reference evidence="12" key="1">
    <citation type="submission" date="2017-01" db="EMBL/GenBank/DDBJ databases">
        <authorList>
            <person name="Varghese N."/>
            <person name="Submissions S."/>
        </authorList>
    </citation>
    <scope>NUCLEOTIDE SEQUENCE [LARGE SCALE GENOMIC DNA]</scope>
    <source>
        <strain evidence="12">DSM 44531</strain>
    </source>
</reference>
<dbReference type="InterPro" id="IPR036868">
    <property type="entry name" value="TusA-like_sf"/>
</dbReference>
<organism evidence="11 12">
    <name type="scientific">Corynebacterium appendicis CIP 107643</name>
    <dbReference type="NCBI Taxonomy" id="1161099"/>
    <lineage>
        <taxon>Bacteria</taxon>
        <taxon>Bacillati</taxon>
        <taxon>Actinomycetota</taxon>
        <taxon>Actinomycetes</taxon>
        <taxon>Mycobacteriales</taxon>
        <taxon>Corynebacteriaceae</taxon>
        <taxon>Corynebacterium</taxon>
    </lineage>
</organism>
<evidence type="ECO:0000256" key="1">
    <source>
        <dbReference type="ARBA" id="ARBA00004429"/>
    </source>
</evidence>
<feature type="domain" description="UPF0033" evidence="10">
    <location>
        <begin position="402"/>
        <end position="426"/>
    </location>
</feature>
<comment type="subcellular location">
    <subcellularLocation>
        <location evidence="1">Cell inner membrane</location>
        <topology evidence="1">Multi-pass membrane protein</topology>
    </subcellularLocation>
</comment>
<feature type="transmembrane region" description="Helical" evidence="9">
    <location>
        <begin position="277"/>
        <end position="297"/>
    </location>
</feature>
<dbReference type="Pfam" id="PF04143">
    <property type="entry name" value="Sulf_transp"/>
    <property type="match status" value="1"/>
</dbReference>
<evidence type="ECO:0000256" key="6">
    <source>
        <dbReference type="ARBA" id="ARBA00022989"/>
    </source>
</evidence>
<dbReference type="EMBL" id="FTOF01000012">
    <property type="protein sequence ID" value="SIS54499.1"/>
    <property type="molecule type" value="Genomic_DNA"/>
</dbReference>
<evidence type="ECO:0000256" key="9">
    <source>
        <dbReference type="SAM" id="Phobius"/>
    </source>
</evidence>
<gene>
    <name evidence="11" type="ORF">SAMN05444817_11250</name>
</gene>
<evidence type="ECO:0000313" key="11">
    <source>
        <dbReference type="EMBL" id="SIS54499.1"/>
    </source>
</evidence>
<sequence>MILTGLAVGTALGIVMQRGRFCVTGMMRDVFLQKQGRGLVAFFIVIAVHAIGLAALTSLGVISPEYRTFAPLAVALGGFIFGLAIILAGGCASGTWYRSGEGLVGSWFALLFYGLSASAMKSGFLSGFNDKLKEWDTGWTTLPQTFGISVWWFAIPFALVTAYVAQRFLARDAAKPKVTLEQPWYRKPLHPYTVGAVIGLLGVLAWPLSAATGRNTGLSITTPSAHLMSYITTGEAEYLNWGTLLVLGILVGSYIAAKVSGEFRVRVPDGRTSVRAIIGGIGMGVGASLAGGCTVGNGMVQTSLFSYQGWVATAFIALGVFVGAKLWLKPSGVKQGAAQDSGVYTTDESISDPQLAGVEPRESEVEEAPKFNIVSASGGVGLKTKPKQDTTARPLGNGRYILDTLGDVCPFPLIEAKQAMSELDPGEELIIDFDCTQATESIPQWAADDGHGVKDFVQNQNAGWQITVVKDAAD</sequence>
<evidence type="ECO:0000256" key="8">
    <source>
        <dbReference type="ARBA" id="ARBA00035655"/>
    </source>
</evidence>
<feature type="transmembrane region" description="Helical" evidence="9">
    <location>
        <begin position="238"/>
        <end position="257"/>
    </location>
</feature>
<feature type="transmembrane region" description="Helical" evidence="9">
    <location>
        <begin position="309"/>
        <end position="328"/>
    </location>
</feature>
<feature type="transmembrane region" description="Helical" evidence="9">
    <location>
        <begin position="68"/>
        <end position="92"/>
    </location>
</feature>
<feature type="transmembrane region" description="Helical" evidence="9">
    <location>
        <begin position="148"/>
        <end position="169"/>
    </location>
</feature>
<dbReference type="STRING" id="1161099.SAMN05444817_11250"/>
<evidence type="ECO:0000259" key="10">
    <source>
        <dbReference type="PROSITE" id="PS01148"/>
    </source>
</evidence>
<accession>A0A1N7JYT4</accession>
<evidence type="ECO:0000256" key="2">
    <source>
        <dbReference type="ARBA" id="ARBA00022448"/>
    </source>
</evidence>
<feature type="transmembrane region" description="Helical" evidence="9">
    <location>
        <begin position="189"/>
        <end position="208"/>
    </location>
</feature>
<dbReference type="GO" id="GO:0005886">
    <property type="term" value="C:plasma membrane"/>
    <property type="evidence" value="ECO:0007669"/>
    <property type="project" value="UniProtKB-SubCell"/>
</dbReference>
<dbReference type="SUPFAM" id="SSF64307">
    <property type="entry name" value="SirA-like"/>
    <property type="match status" value="1"/>
</dbReference>
<name>A0A1N7JYT4_9CORY</name>
<keyword evidence="7 9" id="KW-0472">Membrane</keyword>
<dbReference type="PROSITE" id="PS01148">
    <property type="entry name" value="UPF0033"/>
    <property type="match status" value="1"/>
</dbReference>
<feature type="transmembrane region" description="Helical" evidence="9">
    <location>
        <begin position="104"/>
        <end position="128"/>
    </location>
</feature>
<dbReference type="OrthoDB" id="9794165at2"/>
<evidence type="ECO:0000256" key="5">
    <source>
        <dbReference type="ARBA" id="ARBA00022692"/>
    </source>
</evidence>
<evidence type="ECO:0000256" key="4">
    <source>
        <dbReference type="ARBA" id="ARBA00022519"/>
    </source>
</evidence>
<dbReference type="InterPro" id="IPR001455">
    <property type="entry name" value="TusA-like"/>
</dbReference>
<keyword evidence="2" id="KW-0813">Transport</keyword>
<comment type="similarity">
    <text evidence="8">Belongs to the TsuA/YedE (TC 9.B.102) family.</text>
</comment>